<organism evidence="1">
    <name type="scientific">Cucumis melo</name>
    <name type="common">Muskmelon</name>
    <dbReference type="NCBI Taxonomy" id="3656"/>
    <lineage>
        <taxon>Eukaryota</taxon>
        <taxon>Viridiplantae</taxon>
        <taxon>Streptophyta</taxon>
        <taxon>Embryophyta</taxon>
        <taxon>Tracheophyta</taxon>
        <taxon>Spermatophyta</taxon>
        <taxon>Magnoliopsida</taxon>
        <taxon>eudicotyledons</taxon>
        <taxon>Gunneridae</taxon>
        <taxon>Pentapetalae</taxon>
        <taxon>rosids</taxon>
        <taxon>fabids</taxon>
        <taxon>Cucurbitales</taxon>
        <taxon>Cucurbitaceae</taxon>
        <taxon>Benincaseae</taxon>
        <taxon>Cucumis</taxon>
    </lineage>
</organism>
<dbReference type="EnsemblPlants" id="MELO3C030681.2.1">
    <property type="protein sequence ID" value="MELO3C030681.2.1"/>
    <property type="gene ID" value="MELO3C030681.2"/>
</dbReference>
<accession>A0A9I9E9J4</accession>
<evidence type="ECO:0000313" key="1">
    <source>
        <dbReference type="EnsemblPlants" id="MELO3C030681.2.1"/>
    </source>
</evidence>
<proteinExistence type="predicted"/>
<reference evidence="1" key="1">
    <citation type="submission" date="2023-03" db="UniProtKB">
        <authorList>
            <consortium name="EnsemblPlants"/>
        </authorList>
    </citation>
    <scope>IDENTIFICATION</scope>
</reference>
<protein>
    <submittedName>
        <fullName evidence="1">Uncharacterized protein</fullName>
    </submittedName>
</protein>
<name>A0A9I9E9J4_CUCME</name>
<dbReference type="Gramene" id="MELO3C030681.2.1">
    <property type="protein sequence ID" value="MELO3C030681.2.1"/>
    <property type="gene ID" value="MELO3C030681.2"/>
</dbReference>
<dbReference type="AlphaFoldDB" id="A0A9I9E9J4"/>
<sequence>MEDKVTVPPKRDWKQMGHEEATVAVHEEMKRVQKFPSNSTYATHRLRVCIMKQKQSFGRASNSIKQFSLENCISGRGTGVAVFWAFLGISCSLRMSSLINITNKTGRSINAVSIETETQNKQKREAKSDGSLYTRKLDLAKDMPQQYCLQRRNSSYVKFSISHINDGSSKSTYHYD</sequence>